<comment type="pathway">
    <text evidence="3">Cofactor biosynthesis; adenosylcobalamin biosynthesis.</text>
</comment>
<reference evidence="11 12" key="1">
    <citation type="submission" date="2017-01" db="EMBL/GenBank/DDBJ databases">
        <title>Draft genome sequence of Bacillus oleronius.</title>
        <authorList>
            <person name="Allam M."/>
        </authorList>
    </citation>
    <scope>NUCLEOTIDE SEQUENCE [LARGE SCALE GENOMIC DNA]</scope>
    <source>
        <strain evidence="11 12">DSM 9356</strain>
    </source>
</reference>
<protein>
    <recommendedName>
        <fullName evidence="4">threonine-phosphate decarboxylase</fullName>
        <ecNumber evidence="4">4.1.1.81</ecNumber>
    </recommendedName>
    <alternativeName>
        <fullName evidence="8">L-threonine-O-3-phosphate decarboxylase</fullName>
    </alternativeName>
</protein>
<evidence type="ECO:0000259" key="10">
    <source>
        <dbReference type="Pfam" id="PF00155"/>
    </source>
</evidence>
<dbReference type="SUPFAM" id="SSF53383">
    <property type="entry name" value="PLP-dependent transferases"/>
    <property type="match status" value="1"/>
</dbReference>
<sequence length="358" mass="41015">MTLPPHGSNPKYVYQATKLPTPQQLIDFSVNVNPFGSPPILREKWHEWFPLLEDYPDPHASILKREISIKEGIGEEYLLIGNGGAEIIALVAQLYQGKRILIIQPAFSEYEQACLAQKCIVEHHVLEEGIWKLKMEELLPKVKHYDAIFLCTPNNPTGVVYDRQSIIELVEEGYRSQCSIIIDEAFYDFTVDSETYISLVKQYPNLIVLRSLTKMFAIAGLRLGIGVAQPQVIQQLAALKPHWSVNAIAIKAGLECISQDSYIRHTKQLIHVERNRLKDFYKENGFCMSESAVNFYLVKDPTITEAAPLYEYLLKKGLVPRHTMNFPGLDGRWLRFAIRKQNENNQLMEALSEWKNQN</sequence>
<keyword evidence="6" id="KW-0663">Pyridoxal phosphate</keyword>
<evidence type="ECO:0000256" key="3">
    <source>
        <dbReference type="ARBA" id="ARBA00004953"/>
    </source>
</evidence>
<evidence type="ECO:0000256" key="2">
    <source>
        <dbReference type="ARBA" id="ARBA00003444"/>
    </source>
</evidence>
<keyword evidence="7" id="KW-0456">Lyase</keyword>
<dbReference type="InterPro" id="IPR004838">
    <property type="entry name" value="NHTrfase_class1_PyrdxlP-BS"/>
</dbReference>
<evidence type="ECO:0000313" key="12">
    <source>
        <dbReference type="Proteomes" id="UP000189761"/>
    </source>
</evidence>
<evidence type="ECO:0000256" key="7">
    <source>
        <dbReference type="ARBA" id="ARBA00023239"/>
    </source>
</evidence>
<comment type="caution">
    <text evidence="11">The sequence shown here is derived from an EMBL/GenBank/DDBJ whole genome shotgun (WGS) entry which is preliminary data.</text>
</comment>
<dbReference type="RefSeq" id="WP_078110471.1">
    <property type="nucleotide sequence ID" value="NZ_CP065424.1"/>
</dbReference>
<evidence type="ECO:0000256" key="1">
    <source>
        <dbReference type="ARBA" id="ARBA00001933"/>
    </source>
</evidence>
<dbReference type="PANTHER" id="PTHR42885">
    <property type="entry name" value="HISTIDINOL-PHOSPHATE AMINOTRANSFERASE-RELATED"/>
    <property type="match status" value="1"/>
</dbReference>
<comment type="function">
    <text evidence="2">Decarboxylates L-threonine-O-3-phosphate to yield (R)-1-amino-2-propanol O-2-phosphate, the precursor for the linkage between the nucleotide loop and the corrin ring in cobalamin.</text>
</comment>
<dbReference type="NCBIfam" id="TIGR01140">
    <property type="entry name" value="L_thr_O3P_dcar"/>
    <property type="match status" value="1"/>
</dbReference>
<gene>
    <name evidence="11" type="ORF">BWZ43_14100</name>
</gene>
<dbReference type="InterPro" id="IPR015424">
    <property type="entry name" value="PyrdxlP-dep_Trfase"/>
</dbReference>
<dbReference type="Proteomes" id="UP000189761">
    <property type="component" value="Unassembled WGS sequence"/>
</dbReference>
<dbReference type="InterPro" id="IPR005860">
    <property type="entry name" value="CobD"/>
</dbReference>
<dbReference type="Pfam" id="PF00155">
    <property type="entry name" value="Aminotran_1_2"/>
    <property type="match status" value="1"/>
</dbReference>
<dbReference type="AlphaFoldDB" id="A0A8E2I6S0"/>
<keyword evidence="5" id="KW-0169">Cobalamin biosynthesis</keyword>
<dbReference type="PROSITE" id="PS00105">
    <property type="entry name" value="AA_TRANSFER_CLASS_1"/>
    <property type="match status" value="1"/>
</dbReference>
<evidence type="ECO:0000256" key="5">
    <source>
        <dbReference type="ARBA" id="ARBA00022573"/>
    </source>
</evidence>
<proteinExistence type="predicted"/>
<dbReference type="GO" id="GO:0009236">
    <property type="term" value="P:cobalamin biosynthetic process"/>
    <property type="evidence" value="ECO:0007669"/>
    <property type="project" value="UniProtKB-UniPathway"/>
</dbReference>
<comment type="catalytic activity">
    <reaction evidence="9">
        <text>O-phospho-L-threonine + H(+) = (R)-1-aminopropan-2-yl phosphate + CO2</text>
        <dbReference type="Rhea" id="RHEA:11492"/>
        <dbReference type="ChEBI" id="CHEBI:15378"/>
        <dbReference type="ChEBI" id="CHEBI:16526"/>
        <dbReference type="ChEBI" id="CHEBI:58563"/>
        <dbReference type="ChEBI" id="CHEBI:58675"/>
        <dbReference type="EC" id="4.1.1.81"/>
    </reaction>
</comment>
<dbReference type="Gene3D" id="3.40.640.10">
    <property type="entry name" value="Type I PLP-dependent aspartate aminotransferase-like (Major domain)"/>
    <property type="match status" value="1"/>
</dbReference>
<dbReference type="Gene3D" id="3.90.1150.10">
    <property type="entry name" value="Aspartate Aminotransferase, domain 1"/>
    <property type="match status" value="1"/>
</dbReference>
<dbReference type="InterPro" id="IPR015421">
    <property type="entry name" value="PyrdxlP-dep_Trfase_major"/>
</dbReference>
<comment type="cofactor">
    <cofactor evidence="1">
        <name>pyridoxal 5'-phosphate</name>
        <dbReference type="ChEBI" id="CHEBI:597326"/>
    </cofactor>
</comment>
<keyword evidence="12" id="KW-1185">Reference proteome</keyword>
<dbReference type="GO" id="GO:0030170">
    <property type="term" value="F:pyridoxal phosphate binding"/>
    <property type="evidence" value="ECO:0007669"/>
    <property type="project" value="InterPro"/>
</dbReference>
<organism evidence="11 12">
    <name type="scientific">Heyndrickxia oleronia</name>
    <dbReference type="NCBI Taxonomy" id="38875"/>
    <lineage>
        <taxon>Bacteria</taxon>
        <taxon>Bacillati</taxon>
        <taxon>Bacillota</taxon>
        <taxon>Bacilli</taxon>
        <taxon>Bacillales</taxon>
        <taxon>Bacillaceae</taxon>
        <taxon>Heyndrickxia</taxon>
    </lineage>
</organism>
<dbReference type="InterPro" id="IPR015422">
    <property type="entry name" value="PyrdxlP-dep_Trfase_small"/>
</dbReference>
<dbReference type="PANTHER" id="PTHR42885:SF1">
    <property type="entry name" value="THREONINE-PHOSPHATE DECARBOXYLASE"/>
    <property type="match status" value="1"/>
</dbReference>
<evidence type="ECO:0000256" key="4">
    <source>
        <dbReference type="ARBA" id="ARBA00012285"/>
    </source>
</evidence>
<evidence type="ECO:0000256" key="6">
    <source>
        <dbReference type="ARBA" id="ARBA00022898"/>
    </source>
</evidence>
<dbReference type="InterPro" id="IPR004839">
    <property type="entry name" value="Aminotransferase_I/II_large"/>
</dbReference>
<feature type="domain" description="Aminotransferase class I/classII large" evidence="10">
    <location>
        <begin position="24"/>
        <end position="351"/>
    </location>
</feature>
<dbReference type="CDD" id="cd00609">
    <property type="entry name" value="AAT_like"/>
    <property type="match status" value="1"/>
</dbReference>
<dbReference type="EC" id="4.1.1.81" evidence="4"/>
<evidence type="ECO:0000256" key="9">
    <source>
        <dbReference type="ARBA" id="ARBA00048531"/>
    </source>
</evidence>
<evidence type="ECO:0000313" key="11">
    <source>
        <dbReference type="EMBL" id="OOP67754.1"/>
    </source>
</evidence>
<name>A0A8E2I6S0_9BACI</name>
<accession>A0A8E2I6S0</accession>
<evidence type="ECO:0000256" key="8">
    <source>
        <dbReference type="ARBA" id="ARBA00029996"/>
    </source>
</evidence>
<dbReference type="EMBL" id="MTLA01000165">
    <property type="protein sequence ID" value="OOP67754.1"/>
    <property type="molecule type" value="Genomic_DNA"/>
</dbReference>
<dbReference type="GO" id="GO:0048472">
    <property type="term" value="F:threonine-phosphate decarboxylase activity"/>
    <property type="evidence" value="ECO:0007669"/>
    <property type="project" value="UniProtKB-EC"/>
</dbReference>
<dbReference type="UniPathway" id="UPA00148"/>